<dbReference type="SUPFAM" id="SSF160719">
    <property type="entry name" value="gpW/gp25-like"/>
    <property type="match status" value="1"/>
</dbReference>
<keyword evidence="3" id="KW-1185">Reference proteome</keyword>
<protein>
    <submittedName>
        <fullName evidence="2">GPW/gp25 family protein</fullName>
    </submittedName>
</protein>
<feature type="domain" description="IraD/Gp25-like" evidence="1">
    <location>
        <begin position="17"/>
        <end position="96"/>
    </location>
</feature>
<dbReference type="Proteomes" id="UP001185659">
    <property type="component" value="Unassembled WGS sequence"/>
</dbReference>
<accession>A0ABU4AJC8</accession>
<evidence type="ECO:0000259" key="1">
    <source>
        <dbReference type="Pfam" id="PF04965"/>
    </source>
</evidence>
<reference evidence="2 3" key="1">
    <citation type="submission" date="2023-10" db="EMBL/GenBank/DDBJ databases">
        <authorList>
            <person name="Venkata Ramana C."/>
            <person name="Sasikala C."/>
            <person name="Dhurka M."/>
        </authorList>
    </citation>
    <scope>NUCLEOTIDE SEQUENCE [LARGE SCALE GENOMIC DNA]</scope>
    <source>
        <strain evidence="2 3">KCTC 32151</strain>
    </source>
</reference>
<evidence type="ECO:0000313" key="2">
    <source>
        <dbReference type="EMBL" id="MDV6226344.1"/>
    </source>
</evidence>
<proteinExistence type="predicted"/>
<dbReference type="RefSeq" id="WP_317561021.1">
    <property type="nucleotide sequence ID" value="NZ_JAWLIP010000003.1"/>
</dbReference>
<evidence type="ECO:0000313" key="3">
    <source>
        <dbReference type="Proteomes" id="UP001185659"/>
    </source>
</evidence>
<organism evidence="2 3">
    <name type="scientific">Nitratireductor aquimarinus</name>
    <dbReference type="NCBI Taxonomy" id="889300"/>
    <lineage>
        <taxon>Bacteria</taxon>
        <taxon>Pseudomonadati</taxon>
        <taxon>Pseudomonadota</taxon>
        <taxon>Alphaproteobacteria</taxon>
        <taxon>Hyphomicrobiales</taxon>
        <taxon>Phyllobacteriaceae</taxon>
        <taxon>Nitratireductor</taxon>
    </lineage>
</organism>
<sequence>MGTGIDQTAWQSLSGFAHVRQSVDVILRTRIGARVMRREFGSELMDLIDRPFSDQVILALYTAVVLAIARWEPRFAVTGCQVTEADETGSVRLDLSGLYYPKGHLGDFTVSSDQSASFTFQKNR</sequence>
<dbReference type="EMBL" id="JAWLIP010000003">
    <property type="protein sequence ID" value="MDV6226344.1"/>
    <property type="molecule type" value="Genomic_DNA"/>
</dbReference>
<name>A0ABU4AJC8_9HYPH</name>
<gene>
    <name evidence="2" type="ORF">R2G56_08610</name>
</gene>
<dbReference type="Pfam" id="PF04965">
    <property type="entry name" value="GPW_gp25"/>
    <property type="match status" value="1"/>
</dbReference>
<dbReference type="InterPro" id="IPR007048">
    <property type="entry name" value="IraD/Gp25-like"/>
</dbReference>
<comment type="caution">
    <text evidence="2">The sequence shown here is derived from an EMBL/GenBank/DDBJ whole genome shotgun (WGS) entry which is preliminary data.</text>
</comment>
<dbReference type="Gene3D" id="3.10.450.40">
    <property type="match status" value="1"/>
</dbReference>